<evidence type="ECO:0000256" key="2">
    <source>
        <dbReference type="SAM" id="SignalP"/>
    </source>
</evidence>
<feature type="region of interest" description="Disordered" evidence="1">
    <location>
        <begin position="172"/>
        <end position="289"/>
    </location>
</feature>
<comment type="caution">
    <text evidence="4">The sequence shown here is derived from an EMBL/GenBank/DDBJ whole genome shotgun (WGS) entry which is preliminary data.</text>
</comment>
<dbReference type="InterPro" id="IPR001073">
    <property type="entry name" value="C1q_dom"/>
</dbReference>
<accession>A0ABN9VD74</accession>
<dbReference type="Proteomes" id="UP001189429">
    <property type="component" value="Unassembled WGS sequence"/>
</dbReference>
<proteinExistence type="predicted"/>
<dbReference type="EMBL" id="CAUYUJ010016853">
    <property type="protein sequence ID" value="CAK0869494.1"/>
    <property type="molecule type" value="Genomic_DNA"/>
</dbReference>
<keyword evidence="2" id="KW-0732">Signal</keyword>
<keyword evidence="5" id="KW-1185">Reference proteome</keyword>
<dbReference type="PROSITE" id="PS50871">
    <property type="entry name" value="C1Q"/>
    <property type="match status" value="1"/>
</dbReference>
<feature type="compositionally biased region" description="Basic and acidic residues" evidence="1">
    <location>
        <begin position="279"/>
        <end position="289"/>
    </location>
</feature>
<evidence type="ECO:0000259" key="3">
    <source>
        <dbReference type="PROSITE" id="PS50871"/>
    </source>
</evidence>
<feature type="compositionally biased region" description="Low complexity" evidence="1">
    <location>
        <begin position="179"/>
        <end position="192"/>
    </location>
</feature>
<evidence type="ECO:0000313" key="5">
    <source>
        <dbReference type="Proteomes" id="UP001189429"/>
    </source>
</evidence>
<feature type="chain" id="PRO_5047202949" description="C1q domain-containing protein" evidence="2">
    <location>
        <begin position="48"/>
        <end position="289"/>
    </location>
</feature>
<feature type="domain" description="C1q" evidence="3">
    <location>
        <begin position="263"/>
        <end position="289"/>
    </location>
</feature>
<feature type="signal peptide" evidence="2">
    <location>
        <begin position="1"/>
        <end position="47"/>
    </location>
</feature>
<protein>
    <recommendedName>
        <fullName evidence="3">C1q domain-containing protein</fullName>
    </recommendedName>
</protein>
<sequence>MLSAAWLRQAPAAAGKEDRPARQAPPWRLTAALASALLAALLGGGGAPEPAGPAAGGPRGDAPDAGALSDHAFLRERVMEDHGWPGPRADGAIAEYLRFLQLLASAPRMELVASDDRIWCGTSTCWTRRTTRPTPSASSAASCTIAGRVPLRRSRGTPQEVSDIPAGYARTKEARGPWRGRAAPTATAAPRTAPHRRRGTPTSPARTRGPPAERCCSLQRRRPPGGGRCRFTRQRAGAAREGFSRLGMRLSSSTSSGAFQGLPGSPRAAAAASRSESMVPRRLEPVSGD</sequence>
<evidence type="ECO:0000256" key="1">
    <source>
        <dbReference type="SAM" id="MobiDB-lite"/>
    </source>
</evidence>
<evidence type="ECO:0000313" key="4">
    <source>
        <dbReference type="EMBL" id="CAK0869494.1"/>
    </source>
</evidence>
<name>A0ABN9VD74_9DINO</name>
<organism evidence="4 5">
    <name type="scientific">Prorocentrum cordatum</name>
    <dbReference type="NCBI Taxonomy" id="2364126"/>
    <lineage>
        <taxon>Eukaryota</taxon>
        <taxon>Sar</taxon>
        <taxon>Alveolata</taxon>
        <taxon>Dinophyceae</taxon>
        <taxon>Prorocentrales</taxon>
        <taxon>Prorocentraceae</taxon>
        <taxon>Prorocentrum</taxon>
    </lineage>
</organism>
<gene>
    <name evidence="4" type="ORF">PCOR1329_LOCUS55826</name>
</gene>
<feature type="region of interest" description="Disordered" evidence="1">
    <location>
        <begin position="48"/>
        <end position="67"/>
    </location>
</feature>
<reference evidence="4" key="1">
    <citation type="submission" date="2023-10" db="EMBL/GenBank/DDBJ databases">
        <authorList>
            <person name="Chen Y."/>
            <person name="Shah S."/>
            <person name="Dougan E. K."/>
            <person name="Thang M."/>
            <person name="Chan C."/>
        </authorList>
    </citation>
    <scope>NUCLEOTIDE SEQUENCE [LARGE SCALE GENOMIC DNA]</scope>
</reference>